<evidence type="ECO:0000256" key="3">
    <source>
        <dbReference type="ARBA" id="ARBA00023136"/>
    </source>
</evidence>
<feature type="compositionally biased region" description="Basic and acidic residues" evidence="8">
    <location>
        <begin position="559"/>
        <end position="573"/>
    </location>
</feature>
<dbReference type="InterPro" id="IPR003599">
    <property type="entry name" value="Ig_sub"/>
</dbReference>
<feature type="compositionally biased region" description="Acidic residues" evidence="8">
    <location>
        <begin position="594"/>
        <end position="603"/>
    </location>
</feature>
<dbReference type="FunFam" id="2.60.40.10:FF:000142">
    <property type="entry name" value="V-set domain-containing T-cell activation inhibitor 1"/>
    <property type="match status" value="1"/>
</dbReference>
<evidence type="ECO:0000313" key="10">
    <source>
        <dbReference type="EMBL" id="KAG9276210.1"/>
    </source>
</evidence>
<dbReference type="AlphaFoldDB" id="A0A8T2LXS9"/>
<dbReference type="InterPro" id="IPR013783">
    <property type="entry name" value="Ig-like_fold"/>
</dbReference>
<feature type="region of interest" description="Disordered" evidence="8">
    <location>
        <begin position="297"/>
        <end position="354"/>
    </location>
</feature>
<dbReference type="EMBL" id="JAICCE010000006">
    <property type="protein sequence ID" value="KAG9276210.1"/>
    <property type="molecule type" value="Genomic_DNA"/>
</dbReference>
<feature type="compositionally biased region" description="Basic and acidic residues" evidence="8">
    <location>
        <begin position="539"/>
        <end position="549"/>
    </location>
</feature>
<dbReference type="InterPro" id="IPR036179">
    <property type="entry name" value="Ig-like_dom_sf"/>
</dbReference>
<sequence>MPAAVLELNERMNRRVCPCVGVCVSVSECSGVLVHTLHCSRKGRQQRPDMFILVCRYNRVFAYPGDDVTLTSHLSPETSAVDMEIRWFRGIECIYLYKNGQVTVGKRYEGRLSLFTEELKIGNVSLLLRDVGQADTGIYSCQVISGGNWENRVEKTIHLYMAGTEILSPERSGLKIAEQDSLDMEESVHSLEIKKRLQKKDKELQDKIKELESMAVELRRVTGLLQDRETGLDGMRKVVNDREVRLNSMASELEAFKRELEKLALKLQEKEEESKVLSEELQARTRAVQELTVNLQEKEQELEEEKKHQEEREQELEEEKQHQEEREQLPQTVNGGSPSMADVPQSPPTSELVEASEKMLSKMYQDPTEQLEEIERWIQQQREERKAREEQERTDALEKEFLRYALMMKEQIEEEHEKIMTVVKMAADLKMELEYAETEEERGELELQLKEASERQRQGEEEMDRLAKEIDRQRNIIEEKHKNELEEIREKYEVVSRIEAETNLLKIILPDVQMYFRNVTAPLRNTWKKQMQELESENIELKQTEERYPYPDSVEDYDREYQRSPIEEEESPREILEVSELRMHADQLSHLSEEGPELSDSYEENQPRLEGEMNEKVQQTNETDSESETSELHPKLNMVNGMMINGGHEEIQTDIGHGAQKEQEGVGEHDEKECEEDLDYAQ</sequence>
<feature type="coiled-coil region" evidence="7">
    <location>
        <begin position="371"/>
        <end position="400"/>
    </location>
</feature>
<dbReference type="GO" id="GO:0005102">
    <property type="term" value="F:signaling receptor binding"/>
    <property type="evidence" value="ECO:0007669"/>
    <property type="project" value="TreeGrafter"/>
</dbReference>
<evidence type="ECO:0000256" key="6">
    <source>
        <dbReference type="ARBA" id="ARBA00023319"/>
    </source>
</evidence>
<dbReference type="PANTHER" id="PTHR24100">
    <property type="entry name" value="BUTYROPHILIN"/>
    <property type="match status" value="1"/>
</dbReference>
<dbReference type="PROSITE" id="PS50835">
    <property type="entry name" value="IG_LIKE"/>
    <property type="match status" value="1"/>
</dbReference>
<evidence type="ECO:0000256" key="1">
    <source>
        <dbReference type="ARBA" id="ARBA00004370"/>
    </source>
</evidence>
<feature type="domain" description="Ig-like" evidence="9">
    <location>
        <begin position="48"/>
        <end position="158"/>
    </location>
</feature>
<feature type="region of interest" description="Disordered" evidence="8">
    <location>
        <begin position="585"/>
        <end position="682"/>
    </location>
</feature>
<reference evidence="10 11" key="1">
    <citation type="submission" date="2021-07" db="EMBL/GenBank/DDBJ databases">
        <authorList>
            <person name="Imarazene B."/>
            <person name="Zahm M."/>
            <person name="Klopp C."/>
            <person name="Cabau C."/>
            <person name="Beille S."/>
            <person name="Jouanno E."/>
            <person name="Castinel A."/>
            <person name="Lluch J."/>
            <person name="Gil L."/>
            <person name="Kuchtly C."/>
            <person name="Lopez Roques C."/>
            <person name="Donnadieu C."/>
            <person name="Parrinello H."/>
            <person name="Journot L."/>
            <person name="Du K."/>
            <person name="Schartl M."/>
            <person name="Retaux S."/>
            <person name="Guiguen Y."/>
        </authorList>
    </citation>
    <scope>NUCLEOTIDE SEQUENCE [LARGE SCALE GENOMIC DNA]</scope>
    <source>
        <strain evidence="10">Pach_M1</strain>
        <tissue evidence="10">Testis</tissue>
    </source>
</reference>
<dbReference type="PANTHER" id="PTHR24100:SF130">
    <property type="entry name" value="BUTYROPHILIN-LIKE PROTEIN 9"/>
    <property type="match status" value="1"/>
</dbReference>
<evidence type="ECO:0000259" key="9">
    <source>
        <dbReference type="PROSITE" id="PS50835"/>
    </source>
</evidence>
<evidence type="ECO:0000256" key="7">
    <source>
        <dbReference type="SAM" id="Coils"/>
    </source>
</evidence>
<dbReference type="SMART" id="SM00409">
    <property type="entry name" value="IG"/>
    <property type="match status" value="1"/>
</dbReference>
<feature type="compositionally biased region" description="Acidic residues" evidence="8">
    <location>
        <begin position="673"/>
        <end position="682"/>
    </location>
</feature>
<dbReference type="Gene3D" id="2.60.40.10">
    <property type="entry name" value="Immunoglobulins"/>
    <property type="match status" value="1"/>
</dbReference>
<evidence type="ECO:0000256" key="2">
    <source>
        <dbReference type="ARBA" id="ARBA00022729"/>
    </source>
</evidence>
<dbReference type="GO" id="GO:0050852">
    <property type="term" value="P:T cell receptor signaling pathway"/>
    <property type="evidence" value="ECO:0007669"/>
    <property type="project" value="TreeGrafter"/>
</dbReference>
<keyword evidence="2" id="KW-0732">Signal</keyword>
<keyword evidence="7" id="KW-0175">Coiled coil</keyword>
<protein>
    <submittedName>
        <fullName evidence="10">Golgin subfamily A member 6-like protein 22</fullName>
    </submittedName>
</protein>
<dbReference type="InterPro" id="IPR007110">
    <property type="entry name" value="Ig-like_dom"/>
</dbReference>
<feature type="compositionally biased region" description="Basic and acidic residues" evidence="8">
    <location>
        <begin position="319"/>
        <end position="328"/>
    </location>
</feature>
<dbReference type="GO" id="GO:0001817">
    <property type="term" value="P:regulation of cytokine production"/>
    <property type="evidence" value="ECO:0007669"/>
    <property type="project" value="TreeGrafter"/>
</dbReference>
<dbReference type="Pfam" id="PF07686">
    <property type="entry name" value="V-set"/>
    <property type="match status" value="1"/>
</dbReference>
<feature type="region of interest" description="Disordered" evidence="8">
    <location>
        <begin position="538"/>
        <end position="573"/>
    </location>
</feature>
<proteinExistence type="predicted"/>
<dbReference type="InterPro" id="IPR013106">
    <property type="entry name" value="Ig_V-set"/>
</dbReference>
<feature type="compositionally biased region" description="Basic and acidic residues" evidence="8">
    <location>
        <begin position="659"/>
        <end position="672"/>
    </location>
</feature>
<accession>A0A8T2LXS9</accession>
<gene>
    <name evidence="10" type="primary">BTN2A2</name>
    <name evidence="10" type="ORF">AMEX_G8501</name>
</gene>
<comment type="subcellular location">
    <subcellularLocation>
        <location evidence="1">Membrane</location>
    </subcellularLocation>
</comment>
<keyword evidence="4" id="KW-1015">Disulfide bond</keyword>
<name>A0A8T2LXS9_ASTMX</name>
<feature type="coiled-coil region" evidence="7">
    <location>
        <begin position="194"/>
        <end position="221"/>
    </location>
</feature>
<evidence type="ECO:0000256" key="8">
    <source>
        <dbReference type="SAM" id="MobiDB-lite"/>
    </source>
</evidence>
<dbReference type="GO" id="GO:1903037">
    <property type="term" value="P:regulation of leukocyte cell-cell adhesion"/>
    <property type="evidence" value="ECO:0007669"/>
    <property type="project" value="UniProtKB-ARBA"/>
</dbReference>
<organism evidence="10 11">
    <name type="scientific">Astyanax mexicanus</name>
    <name type="common">Blind cave fish</name>
    <name type="synonym">Astyanax fasciatus mexicanus</name>
    <dbReference type="NCBI Taxonomy" id="7994"/>
    <lineage>
        <taxon>Eukaryota</taxon>
        <taxon>Metazoa</taxon>
        <taxon>Chordata</taxon>
        <taxon>Craniata</taxon>
        <taxon>Vertebrata</taxon>
        <taxon>Euteleostomi</taxon>
        <taxon>Actinopterygii</taxon>
        <taxon>Neopterygii</taxon>
        <taxon>Teleostei</taxon>
        <taxon>Ostariophysi</taxon>
        <taxon>Characiformes</taxon>
        <taxon>Characoidei</taxon>
        <taxon>Acestrorhamphidae</taxon>
        <taxon>Acestrorhamphinae</taxon>
        <taxon>Astyanax</taxon>
    </lineage>
</organism>
<dbReference type="SUPFAM" id="SSF48726">
    <property type="entry name" value="Immunoglobulin"/>
    <property type="match status" value="1"/>
</dbReference>
<evidence type="ECO:0000256" key="4">
    <source>
        <dbReference type="ARBA" id="ARBA00023157"/>
    </source>
</evidence>
<comment type="caution">
    <text evidence="10">The sequence shown here is derived from an EMBL/GenBank/DDBJ whole genome shotgun (WGS) entry which is preliminary data.</text>
</comment>
<dbReference type="GO" id="GO:0009897">
    <property type="term" value="C:external side of plasma membrane"/>
    <property type="evidence" value="ECO:0007669"/>
    <property type="project" value="TreeGrafter"/>
</dbReference>
<feature type="compositionally biased region" description="Basic and acidic residues" evidence="8">
    <location>
        <begin position="297"/>
        <end position="311"/>
    </location>
</feature>
<keyword evidence="5" id="KW-0325">Glycoprotein</keyword>
<dbReference type="InterPro" id="IPR050504">
    <property type="entry name" value="IgSF_BTN/MOG"/>
</dbReference>
<feature type="coiled-coil region" evidence="7">
    <location>
        <begin position="435"/>
        <end position="498"/>
    </location>
</feature>
<dbReference type="Proteomes" id="UP000752171">
    <property type="component" value="Unassembled WGS sequence"/>
</dbReference>
<evidence type="ECO:0000313" key="11">
    <source>
        <dbReference type="Proteomes" id="UP000752171"/>
    </source>
</evidence>
<feature type="compositionally biased region" description="Basic and acidic residues" evidence="8">
    <location>
        <begin position="605"/>
        <end position="615"/>
    </location>
</feature>
<keyword evidence="6" id="KW-0393">Immunoglobulin domain</keyword>
<dbReference type="GO" id="GO:0050863">
    <property type="term" value="P:regulation of T cell activation"/>
    <property type="evidence" value="ECO:0007669"/>
    <property type="project" value="UniProtKB-ARBA"/>
</dbReference>
<keyword evidence="3" id="KW-0472">Membrane</keyword>
<evidence type="ECO:0000256" key="5">
    <source>
        <dbReference type="ARBA" id="ARBA00023180"/>
    </source>
</evidence>
<dbReference type="Gene3D" id="1.10.287.1490">
    <property type="match status" value="1"/>
</dbReference>